<proteinExistence type="inferred from homology"/>
<reference evidence="7 8" key="1">
    <citation type="journal article" date="2016" name="Mol. Biol. Evol.">
        <title>Comparative Genomics of Early-Diverging Mushroom-Forming Fungi Provides Insights into the Origins of Lignocellulose Decay Capabilities.</title>
        <authorList>
            <person name="Nagy L.G."/>
            <person name="Riley R."/>
            <person name="Tritt A."/>
            <person name="Adam C."/>
            <person name="Daum C."/>
            <person name="Floudas D."/>
            <person name="Sun H."/>
            <person name="Yadav J.S."/>
            <person name="Pangilinan J."/>
            <person name="Larsson K.H."/>
            <person name="Matsuura K."/>
            <person name="Barry K."/>
            <person name="Labutti K."/>
            <person name="Kuo R."/>
            <person name="Ohm R.A."/>
            <person name="Bhattacharya S.S."/>
            <person name="Shirouzu T."/>
            <person name="Yoshinaga Y."/>
            <person name="Martin F.M."/>
            <person name="Grigoriev I.V."/>
            <person name="Hibbett D.S."/>
        </authorList>
    </citation>
    <scope>NUCLEOTIDE SEQUENCE [LARGE SCALE GENOMIC DNA]</scope>
    <source>
        <strain evidence="7 8">HHB12029</strain>
    </source>
</reference>
<dbReference type="SUPFAM" id="SSF52540">
    <property type="entry name" value="P-loop containing nucleoside triphosphate hydrolases"/>
    <property type="match status" value="1"/>
</dbReference>
<feature type="domain" description="Helicase C-terminal" evidence="6">
    <location>
        <begin position="93"/>
        <end position="234"/>
    </location>
</feature>
<dbReference type="GO" id="GO:0005737">
    <property type="term" value="C:cytoplasm"/>
    <property type="evidence" value="ECO:0007669"/>
    <property type="project" value="TreeGrafter"/>
</dbReference>
<protein>
    <recommendedName>
        <fullName evidence="5">DNA 3'-5' helicase</fullName>
        <ecNumber evidence="5">5.6.2.4</ecNumber>
    </recommendedName>
</protein>
<dbReference type="OrthoDB" id="10261556at2759"/>
<evidence type="ECO:0000256" key="1">
    <source>
        <dbReference type="ARBA" id="ARBA00005446"/>
    </source>
</evidence>
<dbReference type="GO" id="GO:0043138">
    <property type="term" value="F:3'-5' DNA helicase activity"/>
    <property type="evidence" value="ECO:0007669"/>
    <property type="project" value="UniProtKB-EC"/>
</dbReference>
<evidence type="ECO:0000259" key="6">
    <source>
        <dbReference type="PROSITE" id="PS51194"/>
    </source>
</evidence>
<dbReference type="Gene3D" id="3.40.50.300">
    <property type="entry name" value="P-loop containing nucleotide triphosphate hydrolases"/>
    <property type="match status" value="2"/>
</dbReference>
<evidence type="ECO:0000256" key="2">
    <source>
        <dbReference type="ARBA" id="ARBA00023125"/>
    </source>
</evidence>
<evidence type="ECO:0000313" key="7">
    <source>
        <dbReference type="EMBL" id="KZV81149.1"/>
    </source>
</evidence>
<dbReference type="GO" id="GO:0003677">
    <property type="term" value="F:DNA binding"/>
    <property type="evidence" value="ECO:0007669"/>
    <property type="project" value="UniProtKB-KW"/>
</dbReference>
<feature type="non-terminal residue" evidence="7">
    <location>
        <position position="234"/>
    </location>
</feature>
<dbReference type="InterPro" id="IPR001650">
    <property type="entry name" value="Helicase_C-like"/>
</dbReference>
<dbReference type="Pfam" id="PF00271">
    <property type="entry name" value="Helicase_C"/>
    <property type="match status" value="1"/>
</dbReference>
<dbReference type="Proteomes" id="UP000077266">
    <property type="component" value="Unassembled WGS sequence"/>
</dbReference>
<dbReference type="PANTHER" id="PTHR13710">
    <property type="entry name" value="DNA HELICASE RECQ FAMILY MEMBER"/>
    <property type="match status" value="1"/>
</dbReference>
<accession>A0A165ZBA5</accession>
<name>A0A165ZBA5_EXIGL</name>
<dbReference type="EC" id="5.6.2.4" evidence="5"/>
<keyword evidence="2" id="KW-0238">DNA-binding</keyword>
<comment type="catalytic activity">
    <reaction evidence="4">
        <text>Couples ATP hydrolysis with the unwinding of duplex DNA by translocating in the 3'-5' direction.</text>
        <dbReference type="EC" id="5.6.2.4"/>
    </reaction>
</comment>
<organism evidence="7 8">
    <name type="scientific">Exidia glandulosa HHB12029</name>
    <dbReference type="NCBI Taxonomy" id="1314781"/>
    <lineage>
        <taxon>Eukaryota</taxon>
        <taxon>Fungi</taxon>
        <taxon>Dikarya</taxon>
        <taxon>Basidiomycota</taxon>
        <taxon>Agaricomycotina</taxon>
        <taxon>Agaricomycetes</taxon>
        <taxon>Auriculariales</taxon>
        <taxon>Exidiaceae</taxon>
        <taxon>Exidia</taxon>
    </lineage>
</organism>
<dbReference type="GO" id="GO:0009378">
    <property type="term" value="F:four-way junction helicase activity"/>
    <property type="evidence" value="ECO:0007669"/>
    <property type="project" value="TreeGrafter"/>
</dbReference>
<evidence type="ECO:0000256" key="4">
    <source>
        <dbReference type="ARBA" id="ARBA00034617"/>
    </source>
</evidence>
<dbReference type="AlphaFoldDB" id="A0A165ZBA5"/>
<dbReference type="PROSITE" id="PS51194">
    <property type="entry name" value="HELICASE_CTER"/>
    <property type="match status" value="1"/>
</dbReference>
<dbReference type="EMBL" id="KV426413">
    <property type="protein sequence ID" value="KZV81149.1"/>
    <property type="molecule type" value="Genomic_DNA"/>
</dbReference>
<dbReference type="GO" id="GO:0016787">
    <property type="term" value="F:hydrolase activity"/>
    <property type="evidence" value="ECO:0007669"/>
    <property type="project" value="UniProtKB-KW"/>
</dbReference>
<dbReference type="InterPro" id="IPR027417">
    <property type="entry name" value="P-loop_NTPase"/>
</dbReference>
<dbReference type="GO" id="GO:0000724">
    <property type="term" value="P:double-strand break repair via homologous recombination"/>
    <property type="evidence" value="ECO:0007669"/>
    <property type="project" value="TreeGrafter"/>
</dbReference>
<dbReference type="STRING" id="1314781.A0A165ZBA5"/>
<keyword evidence="8" id="KW-1185">Reference proteome</keyword>
<comment type="similarity">
    <text evidence="1">Belongs to the helicase family. RecQ subfamily.</text>
</comment>
<gene>
    <name evidence="7" type="ORF">EXIGLDRAFT_628943</name>
</gene>
<evidence type="ECO:0000256" key="3">
    <source>
        <dbReference type="ARBA" id="ARBA00023235"/>
    </source>
</evidence>
<keyword evidence="3" id="KW-0413">Isomerase</keyword>
<keyword evidence="7" id="KW-0378">Hydrolase</keyword>
<evidence type="ECO:0000313" key="8">
    <source>
        <dbReference type="Proteomes" id="UP000077266"/>
    </source>
</evidence>
<dbReference type="InParanoid" id="A0A165ZBA5"/>
<evidence type="ECO:0000256" key="5">
    <source>
        <dbReference type="ARBA" id="ARBA00034808"/>
    </source>
</evidence>
<dbReference type="PANTHER" id="PTHR13710:SF105">
    <property type="entry name" value="ATP-DEPENDENT DNA HELICASE Q1"/>
    <property type="match status" value="1"/>
</dbReference>
<dbReference type="SMART" id="SM00490">
    <property type="entry name" value="HELICc"/>
    <property type="match status" value="1"/>
</dbReference>
<dbReference type="GO" id="GO:0005694">
    <property type="term" value="C:chromosome"/>
    <property type="evidence" value="ECO:0007669"/>
    <property type="project" value="TreeGrafter"/>
</dbReference>
<sequence length="234" mass="26031">MIGVDEGHLLMDWGLGEFRIEYANLGLLRSYCDVPILVVSATLPPSHIATLSNLLHLGANFKYINLGNTRDNLFWEVRQIAGPIAGLPSLRFLLPPTVSAQTSIPQTLIFVPERALTHRVANYLRDFLPHDIRYNAIVSLHAMMRPRRKNRVLASFDAGVARIMVCTTIAALGRDFRSVTRILAYQIPQNLESWVQEAGRGARNAALTCHAILMAQSGAYTLKDEAVALLEEEE</sequence>